<dbReference type="InterPro" id="IPR051907">
    <property type="entry name" value="DoxX-like_oxidoreductase"/>
</dbReference>
<evidence type="ECO:0000256" key="5">
    <source>
        <dbReference type="ARBA" id="ARBA00022989"/>
    </source>
</evidence>
<dbReference type="EMBL" id="CABWLR010000001">
    <property type="protein sequence ID" value="VXA92381.1"/>
    <property type="molecule type" value="Genomic_DNA"/>
</dbReference>
<feature type="transmembrane region" description="Helical" evidence="7">
    <location>
        <begin position="20"/>
        <end position="43"/>
    </location>
</feature>
<keyword evidence="4 7" id="KW-0812">Transmembrane</keyword>
<dbReference type="PANTHER" id="PTHR33452:SF1">
    <property type="entry name" value="INNER MEMBRANE PROTEIN YPHA-RELATED"/>
    <property type="match status" value="1"/>
</dbReference>
<dbReference type="AlphaFoldDB" id="A0A653LLC4"/>
<evidence type="ECO:0000256" key="7">
    <source>
        <dbReference type="SAM" id="Phobius"/>
    </source>
</evidence>
<evidence type="ECO:0000256" key="4">
    <source>
        <dbReference type="ARBA" id="ARBA00022692"/>
    </source>
</evidence>
<organism evidence="8 9">
    <name type="scientific">Maribacter litoralis</name>
    <dbReference type="NCBI Taxonomy" id="2059726"/>
    <lineage>
        <taxon>Bacteria</taxon>
        <taxon>Pseudomonadati</taxon>
        <taxon>Bacteroidota</taxon>
        <taxon>Flavobacteriia</taxon>
        <taxon>Flavobacteriales</taxon>
        <taxon>Flavobacteriaceae</taxon>
        <taxon>Maribacter</taxon>
    </lineage>
</organism>
<keyword evidence="9" id="KW-1185">Reference proteome</keyword>
<evidence type="ECO:0000256" key="6">
    <source>
        <dbReference type="ARBA" id="ARBA00023136"/>
    </source>
</evidence>
<accession>A0A653LLC4</accession>
<feature type="transmembrane region" description="Helical" evidence="7">
    <location>
        <begin position="107"/>
        <end position="125"/>
    </location>
</feature>
<dbReference type="RefSeq" id="WP_159301463.1">
    <property type="nucleotide sequence ID" value="NZ_LR733271.1"/>
</dbReference>
<sequence length="163" mass="18637">MIYQITSLKRLIVPFKVDALLPNILILIPRVFTGYLLAFVFAINKFGTPWTPKSMNLHLFEVADWFVDLTKEFGLPFTLMPEIFAWSAGLTEALGGLLLLIGLNTRITAFFITTTMFITIAFRPWDQSWNIIPTFMFFCLGLFFMGFGSGKFGLDYLITKRLV</sequence>
<evidence type="ECO:0000256" key="1">
    <source>
        <dbReference type="ARBA" id="ARBA00004651"/>
    </source>
</evidence>
<comment type="subcellular location">
    <subcellularLocation>
        <location evidence="1">Cell membrane</location>
        <topology evidence="1">Multi-pass membrane protein</topology>
    </subcellularLocation>
</comment>
<keyword evidence="6 7" id="KW-0472">Membrane</keyword>
<evidence type="ECO:0000256" key="3">
    <source>
        <dbReference type="ARBA" id="ARBA00022475"/>
    </source>
</evidence>
<feature type="transmembrane region" description="Helical" evidence="7">
    <location>
        <begin position="131"/>
        <end position="154"/>
    </location>
</feature>
<reference evidence="8 9" key="1">
    <citation type="submission" date="2019-10" db="EMBL/GenBank/DDBJ databases">
        <authorList>
            <person name="Karimi E."/>
        </authorList>
    </citation>
    <scope>NUCLEOTIDE SEQUENCE [LARGE SCALE GENOMIC DNA]</scope>
    <source>
        <strain evidence="8">Maribacter sp. 151</strain>
    </source>
</reference>
<gene>
    <name evidence="8" type="ORF">MARI151_10044</name>
</gene>
<protein>
    <submittedName>
        <fullName evidence="8">DoxX family membrane protein</fullName>
    </submittedName>
</protein>
<dbReference type="GO" id="GO:0005886">
    <property type="term" value="C:plasma membrane"/>
    <property type="evidence" value="ECO:0007669"/>
    <property type="project" value="UniProtKB-SubCell"/>
</dbReference>
<evidence type="ECO:0000313" key="8">
    <source>
        <dbReference type="EMBL" id="VXA92381.1"/>
    </source>
</evidence>
<dbReference type="Proteomes" id="UP000430202">
    <property type="component" value="Unassembled WGS sequence"/>
</dbReference>
<comment type="similarity">
    <text evidence="2">Belongs to the DoxX family.</text>
</comment>
<feature type="transmembrane region" description="Helical" evidence="7">
    <location>
        <begin position="83"/>
        <end position="100"/>
    </location>
</feature>
<dbReference type="Pfam" id="PF07681">
    <property type="entry name" value="DoxX"/>
    <property type="match status" value="1"/>
</dbReference>
<keyword evidence="3" id="KW-1003">Cell membrane</keyword>
<keyword evidence="5 7" id="KW-1133">Transmembrane helix</keyword>
<dbReference type="PANTHER" id="PTHR33452">
    <property type="entry name" value="OXIDOREDUCTASE CATD-RELATED"/>
    <property type="match status" value="1"/>
</dbReference>
<proteinExistence type="inferred from homology"/>
<evidence type="ECO:0000313" key="9">
    <source>
        <dbReference type="Proteomes" id="UP000430202"/>
    </source>
</evidence>
<evidence type="ECO:0000256" key="2">
    <source>
        <dbReference type="ARBA" id="ARBA00006679"/>
    </source>
</evidence>
<dbReference type="InterPro" id="IPR032808">
    <property type="entry name" value="DoxX"/>
</dbReference>
<name>A0A653LLC4_9FLAO</name>